<dbReference type="Proteomes" id="UP000008177">
    <property type="component" value="Unplaced contigs"/>
</dbReference>
<sequence>MQCMILIDGNADDWGKERLGESWGNNVGCSCTSTGTVYYRWNEILDPTPPG</sequence>
<reference evidence="2" key="1">
    <citation type="journal article" date="2011" name="PLoS Genet.">
        <title>Genomic analysis of the necrotrophic fungal pathogens Sclerotinia sclerotiorum and Botrytis cinerea.</title>
        <authorList>
            <person name="Amselem J."/>
            <person name="Cuomo C.A."/>
            <person name="van Kan J.A."/>
            <person name="Viaud M."/>
            <person name="Benito E.P."/>
            <person name="Couloux A."/>
            <person name="Coutinho P.M."/>
            <person name="de Vries R.P."/>
            <person name="Dyer P.S."/>
            <person name="Fillinger S."/>
            <person name="Fournier E."/>
            <person name="Gout L."/>
            <person name="Hahn M."/>
            <person name="Kohn L."/>
            <person name="Lapalu N."/>
            <person name="Plummer K.M."/>
            <person name="Pradier J.M."/>
            <person name="Quevillon E."/>
            <person name="Sharon A."/>
            <person name="Simon A."/>
            <person name="ten Have A."/>
            <person name="Tudzynski B."/>
            <person name="Tudzynski P."/>
            <person name="Wincker P."/>
            <person name="Andrew M."/>
            <person name="Anthouard V."/>
            <person name="Beever R.E."/>
            <person name="Beffa R."/>
            <person name="Benoit I."/>
            <person name="Bouzid O."/>
            <person name="Brault B."/>
            <person name="Chen Z."/>
            <person name="Choquer M."/>
            <person name="Collemare J."/>
            <person name="Cotton P."/>
            <person name="Danchin E.G."/>
            <person name="Da Silva C."/>
            <person name="Gautier A."/>
            <person name="Giraud C."/>
            <person name="Giraud T."/>
            <person name="Gonzalez C."/>
            <person name="Grossetete S."/>
            <person name="Guldener U."/>
            <person name="Henrissat B."/>
            <person name="Howlett B.J."/>
            <person name="Kodira C."/>
            <person name="Kretschmer M."/>
            <person name="Lappartient A."/>
            <person name="Leroch M."/>
            <person name="Levis C."/>
            <person name="Mauceli E."/>
            <person name="Neuveglise C."/>
            <person name="Oeser B."/>
            <person name="Pearson M."/>
            <person name="Poulain J."/>
            <person name="Poussereau N."/>
            <person name="Quesneville H."/>
            <person name="Rascle C."/>
            <person name="Schumacher J."/>
            <person name="Segurens B."/>
            <person name="Sexton A."/>
            <person name="Silva E."/>
            <person name="Sirven C."/>
            <person name="Soanes D.M."/>
            <person name="Talbot N.J."/>
            <person name="Templeton M."/>
            <person name="Yandava C."/>
            <person name="Yarden O."/>
            <person name="Zeng Q."/>
            <person name="Rollins J.A."/>
            <person name="Lebrun M.H."/>
            <person name="Dickman M."/>
        </authorList>
    </citation>
    <scope>NUCLEOTIDE SEQUENCE [LARGE SCALE GENOMIC DNA]</scope>
    <source>
        <strain evidence="2">T4</strain>
    </source>
</reference>
<dbReference type="EMBL" id="FQ790270">
    <property type="protein sequence ID" value="CCD44222.1"/>
    <property type="molecule type" value="Genomic_DNA"/>
</dbReference>
<dbReference type="AlphaFoldDB" id="G2XUQ2"/>
<protein>
    <submittedName>
        <fullName evidence="1">Uncharacterized protein</fullName>
    </submittedName>
</protein>
<evidence type="ECO:0000313" key="2">
    <source>
        <dbReference type="Proteomes" id="UP000008177"/>
    </source>
</evidence>
<name>G2XUQ2_BOTF4</name>
<dbReference type="HOGENOM" id="CLU_3106038_0_0_1"/>
<organism evidence="1 2">
    <name type="scientific">Botryotinia fuckeliana (strain T4)</name>
    <name type="common">Noble rot fungus</name>
    <name type="synonym">Botrytis cinerea</name>
    <dbReference type="NCBI Taxonomy" id="999810"/>
    <lineage>
        <taxon>Eukaryota</taxon>
        <taxon>Fungi</taxon>
        <taxon>Dikarya</taxon>
        <taxon>Ascomycota</taxon>
        <taxon>Pezizomycotina</taxon>
        <taxon>Leotiomycetes</taxon>
        <taxon>Helotiales</taxon>
        <taxon>Sclerotiniaceae</taxon>
        <taxon>Botrytis</taxon>
    </lineage>
</organism>
<accession>G2XUQ2</accession>
<dbReference type="InParanoid" id="G2XUQ2"/>
<gene>
    <name evidence="1" type="ORF">BofuT4_uP058020.1</name>
</gene>
<proteinExistence type="predicted"/>
<evidence type="ECO:0000313" key="1">
    <source>
        <dbReference type="EMBL" id="CCD44222.1"/>
    </source>
</evidence>